<accession>A0A401WYU8</accession>
<gene>
    <name evidence="1" type="ORF">NBRC3188_3132</name>
</gene>
<evidence type="ECO:0000313" key="2">
    <source>
        <dbReference type="Proteomes" id="UP000287300"/>
    </source>
</evidence>
<evidence type="ECO:0008006" key="3">
    <source>
        <dbReference type="Google" id="ProtNLM"/>
    </source>
</evidence>
<dbReference type="EMBL" id="BDES01000093">
    <property type="protein sequence ID" value="GCD54435.1"/>
    <property type="molecule type" value="Genomic_DNA"/>
</dbReference>
<proteinExistence type="predicted"/>
<dbReference type="Pfam" id="PF10711">
    <property type="entry name" value="DUF2513"/>
    <property type="match status" value="1"/>
</dbReference>
<organism evidence="1 2">
    <name type="scientific">Acetobacter pasteurianus NBRC 3188</name>
    <dbReference type="NCBI Taxonomy" id="1226663"/>
    <lineage>
        <taxon>Bacteria</taxon>
        <taxon>Pseudomonadati</taxon>
        <taxon>Pseudomonadota</taxon>
        <taxon>Alphaproteobacteria</taxon>
        <taxon>Acetobacterales</taxon>
        <taxon>Acetobacteraceae</taxon>
        <taxon>Acetobacter</taxon>
    </lineage>
</organism>
<reference evidence="1 2" key="1">
    <citation type="submission" date="2016-06" db="EMBL/GenBank/DDBJ databases">
        <title>Acetobacter pasteurianus NBRC 3188 whole genome sequencing project.</title>
        <authorList>
            <person name="Matsutani M."/>
            <person name="Shiwa Y."/>
            <person name="Okamoto-Kainuma A."/>
            <person name="Ishikawa M."/>
            <person name="Koizumi Y."/>
            <person name="Yoshikawa H."/>
            <person name="Yakushi T."/>
            <person name="Matsushita K."/>
        </authorList>
    </citation>
    <scope>NUCLEOTIDE SEQUENCE [LARGE SCALE GENOMIC DNA]</scope>
    <source>
        <strain evidence="1 2">NBRC 3188</strain>
    </source>
</reference>
<dbReference type="Proteomes" id="UP000287300">
    <property type="component" value="Unassembled WGS sequence"/>
</dbReference>
<protein>
    <recommendedName>
        <fullName evidence="3">DUF2513 domain-containing protein</fullName>
    </recommendedName>
</protein>
<name>A0A401WYU8_ACEPA</name>
<comment type="caution">
    <text evidence="1">The sequence shown here is derived from an EMBL/GenBank/DDBJ whole genome shotgun (WGS) entry which is preliminary data.</text>
</comment>
<sequence length="127" mass="13991">MRRDMDLVRQLLLKLEGIEKGPHDVLLIGGNSEEVAVDGRTSDEIYFHLTKIEEAGFLERVGGGAMTAVTFRALSWKGQEFLDTIRDDSIWKKTKEKAGSASFDILAAVAKAVIKDRIKSLTGLDIG</sequence>
<dbReference type="InterPro" id="IPR019650">
    <property type="entry name" value="DUF2513"/>
</dbReference>
<evidence type="ECO:0000313" key="1">
    <source>
        <dbReference type="EMBL" id="GCD54435.1"/>
    </source>
</evidence>
<dbReference type="AlphaFoldDB" id="A0A401WYU8"/>